<gene>
    <name evidence="2" type="ORF">CLUP02_07617</name>
</gene>
<accession>A0A9Q8WG89</accession>
<reference evidence="2" key="1">
    <citation type="journal article" date="2021" name="Mol. Plant Microbe Interact.">
        <title>Complete Genome Sequence of the Plant-Pathogenic Fungus Colletotrichum lupini.</title>
        <authorList>
            <person name="Baroncelli R."/>
            <person name="Pensec F."/>
            <person name="Da Lio D."/>
            <person name="Boufleur T."/>
            <person name="Vicente I."/>
            <person name="Sarrocco S."/>
            <person name="Picot A."/>
            <person name="Baraldi E."/>
            <person name="Sukno S."/>
            <person name="Thon M."/>
            <person name="Le Floch G."/>
        </authorList>
    </citation>
    <scope>NUCLEOTIDE SEQUENCE</scope>
    <source>
        <strain evidence="2">IMI 504893</strain>
    </source>
</reference>
<keyword evidence="3" id="KW-1185">Reference proteome</keyword>
<organism evidence="2 3">
    <name type="scientific">Colletotrichum lupini</name>
    <dbReference type="NCBI Taxonomy" id="145971"/>
    <lineage>
        <taxon>Eukaryota</taxon>
        <taxon>Fungi</taxon>
        <taxon>Dikarya</taxon>
        <taxon>Ascomycota</taxon>
        <taxon>Pezizomycotina</taxon>
        <taxon>Sordariomycetes</taxon>
        <taxon>Hypocreomycetidae</taxon>
        <taxon>Glomerellales</taxon>
        <taxon>Glomerellaceae</taxon>
        <taxon>Colletotrichum</taxon>
        <taxon>Colletotrichum acutatum species complex</taxon>
    </lineage>
</organism>
<evidence type="ECO:0000313" key="3">
    <source>
        <dbReference type="Proteomes" id="UP000830671"/>
    </source>
</evidence>
<feature type="transmembrane region" description="Helical" evidence="1">
    <location>
        <begin position="127"/>
        <end position="152"/>
    </location>
</feature>
<dbReference type="EMBL" id="CP019476">
    <property type="protein sequence ID" value="UQC82131.1"/>
    <property type="molecule type" value="Genomic_DNA"/>
</dbReference>
<dbReference type="AlphaFoldDB" id="A0A9Q8WG89"/>
<proteinExistence type="predicted"/>
<evidence type="ECO:0000313" key="2">
    <source>
        <dbReference type="EMBL" id="UQC82131.1"/>
    </source>
</evidence>
<keyword evidence="1" id="KW-0472">Membrane</keyword>
<dbReference type="KEGG" id="clup:CLUP02_07617"/>
<sequence>MRNFQAMSLRDVGRGLKVIKYKPLMIVFESHKPCTNSPHFQSVIPITRTRRPRPTRTLLPELCDYQLSSSDSISTKRKYTGESQSLPCYRDVCSSLLFLIRNIHQKHIHDKSNNYTITITSLNMKSAVIIVAVVLTQTSLAAFCAASAYLGAGRPGSCTGQNLGHGNSSRPGVSECFEAINGACGLVTDRTTGGGCNCTINFFSGGDCNRTSVGSLRCNRVGASLQVNFDHFNIRCPRD</sequence>
<name>A0A9Q8WG89_9PEZI</name>
<keyword evidence="1" id="KW-1133">Transmembrane helix</keyword>
<keyword evidence="1" id="KW-0812">Transmembrane</keyword>
<dbReference type="GeneID" id="73341621"/>
<dbReference type="Proteomes" id="UP000830671">
    <property type="component" value="Chromosome 4"/>
</dbReference>
<protein>
    <submittedName>
        <fullName evidence="2">Uncharacterized protein</fullName>
    </submittedName>
</protein>
<evidence type="ECO:0000256" key="1">
    <source>
        <dbReference type="SAM" id="Phobius"/>
    </source>
</evidence>
<dbReference type="RefSeq" id="XP_049143754.1">
    <property type="nucleotide sequence ID" value="XM_049286611.1"/>
</dbReference>